<dbReference type="CDD" id="cd06782">
    <property type="entry name" value="cpPDZ_CPP-like"/>
    <property type="match status" value="1"/>
</dbReference>
<dbReference type="InterPro" id="IPR004447">
    <property type="entry name" value="Peptidase_S41A"/>
</dbReference>
<dbReference type="Gene3D" id="2.30.42.10">
    <property type="match status" value="1"/>
</dbReference>
<dbReference type="Pfam" id="PF17820">
    <property type="entry name" value="PDZ_6"/>
    <property type="match status" value="1"/>
</dbReference>
<comment type="caution">
    <text evidence="7">The sequence shown here is derived from an EMBL/GenBank/DDBJ whole genome shotgun (WGS) entry which is preliminary data.</text>
</comment>
<evidence type="ECO:0000313" key="7">
    <source>
        <dbReference type="EMBL" id="OGC82854.1"/>
    </source>
</evidence>
<dbReference type="InterPro" id="IPR036034">
    <property type="entry name" value="PDZ_sf"/>
</dbReference>
<sequence length="416" mass="44406">MINRGARFKAVVVLFALGVVFGAGIYVGVERQYGAPAWAATSTQFTFTLGPNDTEPSNINAAQLWLAWNLLQENYVVTHTSSTLPTEQERIYGAIKGLTESYGDPYTVFLPPQDAQTFQEDISGSFGGVGMELGLKNTQVVVVAPLKDSPAERAGIISGDAILAVDGKSTEGFGVEDAVKAIRGPKGTTVTLTVGRDGEPKPLIIKIVRDTISIPTIKTEARGDGIFVIELYSFSANSAELFRGALREFFESGSTRMILDLRGNPGGYLEAAVQMASFFLPVGEVVVTEDYQSNNDNIVHRSIGYNVFANKKLSMTILINQGSASASEILAGALQQHGVAKLIGTRSFGKGSVQELLELGGGAELKITVARWLTPNGSSISDGGLIPDIQKDRTIEDVKAGKDQQKDAAVLWLSGQ</sequence>
<evidence type="ECO:0000256" key="4">
    <source>
        <dbReference type="ARBA" id="ARBA00022825"/>
    </source>
</evidence>
<protein>
    <recommendedName>
        <fullName evidence="6">PDZ domain-containing protein</fullName>
    </recommendedName>
</protein>
<keyword evidence="4 5" id="KW-0720">Serine protease</keyword>
<dbReference type="InterPro" id="IPR001478">
    <property type="entry name" value="PDZ"/>
</dbReference>
<dbReference type="CDD" id="cd07560">
    <property type="entry name" value="Peptidase_S41_CPP"/>
    <property type="match status" value="1"/>
</dbReference>
<feature type="domain" description="PDZ" evidence="6">
    <location>
        <begin position="115"/>
        <end position="183"/>
    </location>
</feature>
<dbReference type="SUPFAM" id="SSF50156">
    <property type="entry name" value="PDZ domain-like"/>
    <property type="match status" value="1"/>
</dbReference>
<evidence type="ECO:0000256" key="2">
    <source>
        <dbReference type="ARBA" id="ARBA00022670"/>
    </source>
</evidence>
<dbReference type="STRING" id="1797240.A3D68_02640"/>
<accession>A0A1F4XMM7</accession>
<evidence type="ECO:0000256" key="1">
    <source>
        <dbReference type="ARBA" id="ARBA00009179"/>
    </source>
</evidence>
<dbReference type="SUPFAM" id="SSF52096">
    <property type="entry name" value="ClpP/crotonase"/>
    <property type="match status" value="1"/>
</dbReference>
<evidence type="ECO:0000256" key="3">
    <source>
        <dbReference type="ARBA" id="ARBA00022801"/>
    </source>
</evidence>
<keyword evidence="3 5" id="KW-0378">Hydrolase</keyword>
<dbReference type="Gene3D" id="3.90.226.10">
    <property type="entry name" value="2-enoyl-CoA Hydratase, Chain A, domain 1"/>
    <property type="match status" value="1"/>
</dbReference>
<dbReference type="InterPro" id="IPR041489">
    <property type="entry name" value="PDZ_6"/>
</dbReference>
<dbReference type="PANTHER" id="PTHR32060">
    <property type="entry name" value="TAIL-SPECIFIC PROTEASE"/>
    <property type="match status" value="1"/>
</dbReference>
<name>A0A1F4XMM7_9BACT</name>
<dbReference type="SMART" id="SM00228">
    <property type="entry name" value="PDZ"/>
    <property type="match status" value="1"/>
</dbReference>
<proteinExistence type="inferred from homology"/>
<reference evidence="7 8" key="1">
    <citation type="journal article" date="2016" name="Nat. Commun.">
        <title>Thousands of microbial genomes shed light on interconnected biogeochemical processes in an aquifer system.</title>
        <authorList>
            <person name="Anantharaman K."/>
            <person name="Brown C.T."/>
            <person name="Hug L.A."/>
            <person name="Sharon I."/>
            <person name="Castelle C.J."/>
            <person name="Probst A.J."/>
            <person name="Thomas B.C."/>
            <person name="Singh A."/>
            <person name="Wilkins M.J."/>
            <person name="Karaoz U."/>
            <person name="Brodie E.L."/>
            <person name="Williams K.H."/>
            <person name="Hubbard S.S."/>
            <person name="Banfield J.F."/>
        </authorList>
    </citation>
    <scope>NUCLEOTIDE SEQUENCE [LARGE SCALE GENOMIC DNA]</scope>
</reference>
<dbReference type="GO" id="GO:0030288">
    <property type="term" value="C:outer membrane-bounded periplasmic space"/>
    <property type="evidence" value="ECO:0007669"/>
    <property type="project" value="TreeGrafter"/>
</dbReference>
<dbReference type="Proteomes" id="UP000177564">
    <property type="component" value="Unassembled WGS sequence"/>
</dbReference>
<dbReference type="SMART" id="SM00245">
    <property type="entry name" value="TSPc"/>
    <property type="match status" value="1"/>
</dbReference>
<comment type="similarity">
    <text evidence="1 5">Belongs to the peptidase S41A family.</text>
</comment>
<dbReference type="GO" id="GO:0006508">
    <property type="term" value="P:proteolysis"/>
    <property type="evidence" value="ECO:0007669"/>
    <property type="project" value="UniProtKB-KW"/>
</dbReference>
<dbReference type="GO" id="GO:0007165">
    <property type="term" value="P:signal transduction"/>
    <property type="evidence" value="ECO:0007669"/>
    <property type="project" value="TreeGrafter"/>
</dbReference>
<evidence type="ECO:0000256" key="5">
    <source>
        <dbReference type="RuleBase" id="RU004404"/>
    </source>
</evidence>
<dbReference type="PANTHER" id="PTHR32060:SF30">
    <property type="entry name" value="CARBOXY-TERMINAL PROCESSING PROTEASE CTPA"/>
    <property type="match status" value="1"/>
</dbReference>
<organism evidence="7 8">
    <name type="scientific">Candidatus Adlerbacteria bacterium RIFCSPHIGHO2_02_FULL_52_17</name>
    <dbReference type="NCBI Taxonomy" id="1797240"/>
    <lineage>
        <taxon>Bacteria</taxon>
        <taxon>Candidatus Adleribacteriota</taxon>
    </lineage>
</organism>
<evidence type="ECO:0000259" key="6">
    <source>
        <dbReference type="PROSITE" id="PS50106"/>
    </source>
</evidence>
<gene>
    <name evidence="7" type="ORF">A3D68_02640</name>
</gene>
<dbReference type="GO" id="GO:0008236">
    <property type="term" value="F:serine-type peptidase activity"/>
    <property type="evidence" value="ECO:0007669"/>
    <property type="project" value="UniProtKB-KW"/>
</dbReference>
<dbReference type="InterPro" id="IPR005151">
    <property type="entry name" value="Tail-specific_protease"/>
</dbReference>
<keyword evidence="2 5" id="KW-0645">Protease</keyword>
<dbReference type="Gene3D" id="3.30.750.44">
    <property type="match status" value="1"/>
</dbReference>
<dbReference type="EMBL" id="MEWU01000035">
    <property type="protein sequence ID" value="OGC82854.1"/>
    <property type="molecule type" value="Genomic_DNA"/>
</dbReference>
<evidence type="ECO:0000313" key="8">
    <source>
        <dbReference type="Proteomes" id="UP000177564"/>
    </source>
</evidence>
<dbReference type="InterPro" id="IPR029045">
    <property type="entry name" value="ClpP/crotonase-like_dom_sf"/>
</dbReference>
<dbReference type="FunFam" id="2.30.42.10:FF:000063">
    <property type="entry name" value="Peptidase, S41 family"/>
    <property type="match status" value="1"/>
</dbReference>
<dbReference type="AlphaFoldDB" id="A0A1F4XMM7"/>
<dbReference type="Pfam" id="PF03572">
    <property type="entry name" value="Peptidase_S41"/>
    <property type="match status" value="1"/>
</dbReference>
<dbReference type="NCBIfam" id="TIGR00225">
    <property type="entry name" value="prc"/>
    <property type="match status" value="1"/>
</dbReference>
<dbReference type="PROSITE" id="PS50106">
    <property type="entry name" value="PDZ"/>
    <property type="match status" value="1"/>
</dbReference>
<dbReference type="GO" id="GO:0004175">
    <property type="term" value="F:endopeptidase activity"/>
    <property type="evidence" value="ECO:0007669"/>
    <property type="project" value="TreeGrafter"/>
</dbReference>